<evidence type="ECO:0000256" key="1">
    <source>
        <dbReference type="SAM" id="SignalP"/>
    </source>
</evidence>
<sequence>MYTILITRLLPYLPALLAMFSVVSGAGEGFACSAPSSEARLSNSACQRTARVFFQQHRRRHYILRHKYAPGIPSITCPLVIRELDCVLTLDYKVTRSPGINPFVDPEYISDKALELARRCVDHENVDGGYYTENPSGFIEIRVALAHSPKPFTNFDSSLQVSKNINSTNQAIAPGQMRGI</sequence>
<dbReference type="Proteomes" id="UP001590950">
    <property type="component" value="Unassembled WGS sequence"/>
</dbReference>
<keyword evidence="3" id="KW-1185">Reference proteome</keyword>
<name>A0ABR3ZVQ0_9LECA</name>
<reference evidence="2 3" key="1">
    <citation type="submission" date="2024-09" db="EMBL/GenBank/DDBJ databases">
        <title>Rethinking Asexuality: The Enigmatic Case of Functional Sexual Genes in Lepraria (Stereocaulaceae).</title>
        <authorList>
            <person name="Doellman M."/>
            <person name="Sun Y."/>
            <person name="Barcenas-Pena A."/>
            <person name="Lumbsch H.T."/>
            <person name="Grewe F."/>
        </authorList>
    </citation>
    <scope>NUCLEOTIDE SEQUENCE [LARGE SCALE GENOMIC DNA]</scope>
    <source>
        <strain evidence="2 3">Mercado 3170</strain>
    </source>
</reference>
<evidence type="ECO:0000313" key="3">
    <source>
        <dbReference type="Proteomes" id="UP001590950"/>
    </source>
</evidence>
<evidence type="ECO:0000313" key="2">
    <source>
        <dbReference type="EMBL" id="KAL2036811.1"/>
    </source>
</evidence>
<proteinExistence type="predicted"/>
<comment type="caution">
    <text evidence="2">The sequence shown here is derived from an EMBL/GenBank/DDBJ whole genome shotgun (WGS) entry which is preliminary data.</text>
</comment>
<organism evidence="2 3">
    <name type="scientific">Stereocaulon virgatum</name>
    <dbReference type="NCBI Taxonomy" id="373712"/>
    <lineage>
        <taxon>Eukaryota</taxon>
        <taxon>Fungi</taxon>
        <taxon>Dikarya</taxon>
        <taxon>Ascomycota</taxon>
        <taxon>Pezizomycotina</taxon>
        <taxon>Lecanoromycetes</taxon>
        <taxon>OSLEUM clade</taxon>
        <taxon>Lecanoromycetidae</taxon>
        <taxon>Lecanorales</taxon>
        <taxon>Lecanorineae</taxon>
        <taxon>Stereocaulaceae</taxon>
        <taxon>Stereocaulon</taxon>
    </lineage>
</organism>
<gene>
    <name evidence="2" type="ORF">N7G274_010469</name>
</gene>
<keyword evidence="1" id="KW-0732">Signal</keyword>
<feature type="signal peptide" evidence="1">
    <location>
        <begin position="1"/>
        <end position="25"/>
    </location>
</feature>
<dbReference type="EMBL" id="JBEFKJ010000050">
    <property type="protein sequence ID" value="KAL2036811.1"/>
    <property type="molecule type" value="Genomic_DNA"/>
</dbReference>
<feature type="chain" id="PRO_5045988966" evidence="1">
    <location>
        <begin position="26"/>
        <end position="180"/>
    </location>
</feature>
<protein>
    <submittedName>
        <fullName evidence="2">Uncharacterized protein</fullName>
    </submittedName>
</protein>
<accession>A0ABR3ZVQ0</accession>